<dbReference type="EMBL" id="VSWD01000005">
    <property type="protein sequence ID" value="KAK3102432.1"/>
    <property type="molecule type" value="Genomic_DNA"/>
</dbReference>
<protein>
    <submittedName>
        <fullName evidence="1">Uncharacterized protein</fullName>
    </submittedName>
</protein>
<evidence type="ECO:0000313" key="2">
    <source>
        <dbReference type="Proteomes" id="UP001186944"/>
    </source>
</evidence>
<dbReference type="AlphaFoldDB" id="A0AA88YJD8"/>
<reference evidence="1" key="1">
    <citation type="submission" date="2019-08" db="EMBL/GenBank/DDBJ databases">
        <title>The improved chromosome-level genome for the pearl oyster Pinctada fucata martensii using PacBio sequencing and Hi-C.</title>
        <authorList>
            <person name="Zheng Z."/>
        </authorList>
    </citation>
    <scope>NUCLEOTIDE SEQUENCE</scope>
    <source>
        <strain evidence="1">ZZ-2019</strain>
        <tissue evidence="1">Adductor muscle</tissue>
    </source>
</reference>
<evidence type="ECO:0000313" key="1">
    <source>
        <dbReference type="EMBL" id="KAK3102432.1"/>
    </source>
</evidence>
<gene>
    <name evidence="1" type="ORF">FSP39_011342</name>
</gene>
<keyword evidence="2" id="KW-1185">Reference proteome</keyword>
<name>A0AA88YJD8_PINIB</name>
<dbReference type="Proteomes" id="UP001186944">
    <property type="component" value="Unassembled WGS sequence"/>
</dbReference>
<comment type="caution">
    <text evidence="1">The sequence shown here is derived from an EMBL/GenBank/DDBJ whole genome shotgun (WGS) entry which is preliminary data.</text>
</comment>
<accession>A0AA88YJD8</accession>
<sequence length="239" mass="27802">MYLLINGLPCNDAVDVIGHFICYQYERVSTECCRKCLSVKQRENRDCEYGDRSDQCRNIQPFDCYNNRTRNICCDRCRNYRSQMSTGISQCEYGDLTPRCTFVNQRRQLCYLPENERLCCITCPRLADQSKPNCKWGDQNPYLCNPFSQTGVLRINCYQNSVQQVCCETCDNLRTRFKDAPAGCEFGDRPVTISTSKGVFDCANYIRNFGLEVCDSSDINRHCCYTCYRYRKHQRRAGG</sequence>
<proteinExistence type="predicted"/>
<organism evidence="1 2">
    <name type="scientific">Pinctada imbricata</name>
    <name type="common">Atlantic pearl-oyster</name>
    <name type="synonym">Pinctada martensii</name>
    <dbReference type="NCBI Taxonomy" id="66713"/>
    <lineage>
        <taxon>Eukaryota</taxon>
        <taxon>Metazoa</taxon>
        <taxon>Spiralia</taxon>
        <taxon>Lophotrochozoa</taxon>
        <taxon>Mollusca</taxon>
        <taxon>Bivalvia</taxon>
        <taxon>Autobranchia</taxon>
        <taxon>Pteriomorphia</taxon>
        <taxon>Pterioida</taxon>
        <taxon>Pterioidea</taxon>
        <taxon>Pteriidae</taxon>
        <taxon>Pinctada</taxon>
    </lineage>
</organism>